<name>A0A9D4TTJ8_CHLVU</name>
<comment type="caution">
    <text evidence="1">The sequence shown here is derived from an EMBL/GenBank/DDBJ whole genome shotgun (WGS) entry which is preliminary data.</text>
</comment>
<reference evidence="1" key="1">
    <citation type="journal article" date="2019" name="Plant J.">
        <title>Chlorella vulgaris genome assembly and annotation reveals the molecular basis for metabolic acclimation to high light conditions.</title>
        <authorList>
            <person name="Cecchin M."/>
            <person name="Marcolungo L."/>
            <person name="Rossato M."/>
            <person name="Girolomoni L."/>
            <person name="Cosentino E."/>
            <person name="Cuine S."/>
            <person name="Li-Beisson Y."/>
            <person name="Delledonne M."/>
            <person name="Ballottari M."/>
        </authorList>
    </citation>
    <scope>NUCLEOTIDE SEQUENCE</scope>
    <source>
        <strain evidence="1">211/11P</strain>
    </source>
</reference>
<gene>
    <name evidence="1" type="ORF">D9Q98_002553</name>
</gene>
<dbReference type="InterPro" id="IPR050257">
    <property type="entry name" value="eL8/uL1-like"/>
</dbReference>
<dbReference type="CDD" id="cd00403">
    <property type="entry name" value="Ribosomal_L1"/>
    <property type="match status" value="1"/>
</dbReference>
<proteinExistence type="predicted"/>
<evidence type="ECO:0000313" key="2">
    <source>
        <dbReference type="Proteomes" id="UP001055712"/>
    </source>
</evidence>
<sequence length="245" mass="27112">MNAAIETQTKLAVASLHRFVGKADKGLLDDDELLYLVIALKKVPQRPRQDKPLRIPIPHPIYAVDNAEVCLFVKDQKGEGHKAAKLKVREERVAGISKVVGVSKLRTKFESHEAKRQLCNSYDFFAADERILPSLPKLLGKAFFKKKKQPVPVRLTGKDWAGQIRKACESTYLFWSGGSSLTIKVARSSQSEQQGVENALAAISAAVEKVPRKWAGVQALFLKTADSVALPIYQVLPDAPTKIEQ</sequence>
<dbReference type="InterPro" id="IPR016095">
    <property type="entry name" value="Ribosomal_uL1_3-a/b-sand"/>
</dbReference>
<dbReference type="Pfam" id="PF00687">
    <property type="entry name" value="Ribosomal_L1"/>
    <property type="match status" value="1"/>
</dbReference>
<dbReference type="Proteomes" id="UP001055712">
    <property type="component" value="Unassembled WGS sequence"/>
</dbReference>
<dbReference type="InterPro" id="IPR023674">
    <property type="entry name" value="Ribosomal_uL1-like"/>
</dbReference>
<dbReference type="OrthoDB" id="10251727at2759"/>
<dbReference type="FunFam" id="3.40.50.790:FF:000012">
    <property type="entry name" value="Ribosomal protein L1p/L10e family"/>
    <property type="match status" value="1"/>
</dbReference>
<keyword evidence="2" id="KW-1185">Reference proteome</keyword>
<dbReference type="Gene3D" id="3.40.50.790">
    <property type="match status" value="1"/>
</dbReference>
<protein>
    <recommendedName>
        <fullName evidence="3">Ribosomal protein L1</fullName>
    </recommendedName>
</protein>
<dbReference type="PANTHER" id="PTHR23105">
    <property type="entry name" value="RIBOSOMAL PROTEIN L7AE FAMILY MEMBER"/>
    <property type="match status" value="1"/>
</dbReference>
<dbReference type="GO" id="GO:0003723">
    <property type="term" value="F:RNA binding"/>
    <property type="evidence" value="ECO:0007669"/>
    <property type="project" value="InterPro"/>
</dbReference>
<evidence type="ECO:0000313" key="1">
    <source>
        <dbReference type="EMBL" id="KAI3434477.1"/>
    </source>
</evidence>
<dbReference type="InterPro" id="IPR028364">
    <property type="entry name" value="Ribosomal_uL1/biogenesis"/>
</dbReference>
<organism evidence="1 2">
    <name type="scientific">Chlorella vulgaris</name>
    <name type="common">Green alga</name>
    <dbReference type="NCBI Taxonomy" id="3077"/>
    <lineage>
        <taxon>Eukaryota</taxon>
        <taxon>Viridiplantae</taxon>
        <taxon>Chlorophyta</taxon>
        <taxon>core chlorophytes</taxon>
        <taxon>Trebouxiophyceae</taxon>
        <taxon>Chlorellales</taxon>
        <taxon>Chlorellaceae</taxon>
        <taxon>Chlorella clade</taxon>
        <taxon>Chlorella</taxon>
    </lineage>
</organism>
<reference evidence="1" key="2">
    <citation type="submission" date="2020-11" db="EMBL/GenBank/DDBJ databases">
        <authorList>
            <person name="Cecchin M."/>
            <person name="Marcolungo L."/>
            <person name="Rossato M."/>
            <person name="Girolomoni L."/>
            <person name="Cosentino E."/>
            <person name="Cuine S."/>
            <person name="Li-Beisson Y."/>
            <person name="Delledonne M."/>
            <person name="Ballottari M."/>
        </authorList>
    </citation>
    <scope>NUCLEOTIDE SEQUENCE</scope>
    <source>
        <strain evidence="1">211/11P</strain>
        <tissue evidence="1">Whole cell</tissue>
    </source>
</reference>
<evidence type="ECO:0008006" key="3">
    <source>
        <dbReference type="Google" id="ProtNLM"/>
    </source>
</evidence>
<dbReference type="EMBL" id="SIDB01000003">
    <property type="protein sequence ID" value="KAI3434477.1"/>
    <property type="molecule type" value="Genomic_DNA"/>
</dbReference>
<dbReference type="AlphaFoldDB" id="A0A9D4TTJ8"/>
<accession>A0A9D4TTJ8</accession>
<dbReference type="SUPFAM" id="SSF56808">
    <property type="entry name" value="Ribosomal protein L1"/>
    <property type="match status" value="1"/>
</dbReference>